<sequence>MRFWGVRGSIPAPGPATKRYGGNTPCVEVRCGDELLIFDLGSGARGLGDALVATRKPIKASIFISHYHYDHLQGLPFFSPMFSPANDVTLYGSPRDGKSLKQILAGQMVHPYFPVTAEDVFRTRLAYRDVVVGDDIPVGKATVRTLELNHPGGNVGYRVDFGGRSLVYATDVEHGTALDQQLFDFARGADALIYDSMYTEDEYRGRTGPARTGWGHSTWEAAVRAADASEVKQLVLFHHDPGRDDASMDKLLREVRKHRKATIAAKEAMVIEL</sequence>
<organism evidence="2 3">
    <name type="scientific">Corallococcus exercitus</name>
    <dbReference type="NCBI Taxonomy" id="2316736"/>
    <lineage>
        <taxon>Bacteria</taxon>
        <taxon>Pseudomonadati</taxon>
        <taxon>Myxococcota</taxon>
        <taxon>Myxococcia</taxon>
        <taxon>Myxococcales</taxon>
        <taxon>Cystobacterineae</taxon>
        <taxon>Myxococcaceae</taxon>
        <taxon>Corallococcus</taxon>
    </lineage>
</organism>
<dbReference type="EMBL" id="JABFJV010000075">
    <property type="protein sequence ID" value="NOK34573.1"/>
    <property type="molecule type" value="Genomic_DNA"/>
</dbReference>
<dbReference type="Pfam" id="PF12706">
    <property type="entry name" value="Lactamase_B_2"/>
    <property type="match status" value="1"/>
</dbReference>
<accession>A0A3A8IIL9</accession>
<dbReference type="Proteomes" id="UP000563426">
    <property type="component" value="Unassembled WGS sequence"/>
</dbReference>
<dbReference type="SUPFAM" id="SSF56281">
    <property type="entry name" value="Metallo-hydrolase/oxidoreductase"/>
    <property type="match status" value="1"/>
</dbReference>
<evidence type="ECO:0000313" key="3">
    <source>
        <dbReference type="Proteomes" id="UP000563426"/>
    </source>
</evidence>
<gene>
    <name evidence="2" type="ORF">HMI49_15335</name>
</gene>
<dbReference type="GO" id="GO:0016787">
    <property type="term" value="F:hydrolase activity"/>
    <property type="evidence" value="ECO:0007669"/>
    <property type="project" value="UniProtKB-KW"/>
</dbReference>
<dbReference type="CDD" id="cd07715">
    <property type="entry name" value="TaR3-like_MBL-fold"/>
    <property type="match status" value="1"/>
</dbReference>
<dbReference type="SMART" id="SM00849">
    <property type="entry name" value="Lactamase_B"/>
    <property type="match status" value="1"/>
</dbReference>
<protein>
    <submittedName>
        <fullName evidence="2">MBL fold metallo-hydrolase</fullName>
    </submittedName>
</protein>
<reference evidence="2 3" key="1">
    <citation type="submission" date="2020-05" db="EMBL/GenBank/DDBJ databases">
        <authorList>
            <person name="Whitworth D."/>
        </authorList>
    </citation>
    <scope>NUCLEOTIDE SEQUENCE [LARGE SCALE GENOMIC DNA]</scope>
    <source>
        <strain evidence="2 3">AB043B</strain>
    </source>
</reference>
<name>A0A3A8IIL9_9BACT</name>
<dbReference type="OrthoDB" id="9803916at2"/>
<dbReference type="Gene3D" id="3.60.15.10">
    <property type="entry name" value="Ribonuclease Z/Hydroxyacylglutathione hydrolase-like"/>
    <property type="match status" value="1"/>
</dbReference>
<evidence type="ECO:0000313" key="2">
    <source>
        <dbReference type="EMBL" id="NOK34573.1"/>
    </source>
</evidence>
<evidence type="ECO:0000259" key="1">
    <source>
        <dbReference type="SMART" id="SM00849"/>
    </source>
</evidence>
<dbReference type="InterPro" id="IPR001279">
    <property type="entry name" value="Metallo-B-lactamas"/>
</dbReference>
<keyword evidence="3" id="KW-1185">Reference proteome</keyword>
<keyword evidence="2" id="KW-0378">Hydrolase</keyword>
<dbReference type="RefSeq" id="WP_120525804.1">
    <property type="nucleotide sequence ID" value="NZ_JABFJV010000075.1"/>
</dbReference>
<dbReference type="AlphaFoldDB" id="A0A3A8IIL9"/>
<dbReference type="PANTHER" id="PTHR42663">
    <property type="entry name" value="HYDROLASE C777.06C-RELATED-RELATED"/>
    <property type="match status" value="1"/>
</dbReference>
<comment type="caution">
    <text evidence="2">The sequence shown here is derived from an EMBL/GenBank/DDBJ whole genome shotgun (WGS) entry which is preliminary data.</text>
</comment>
<dbReference type="InterPro" id="IPR036866">
    <property type="entry name" value="RibonucZ/Hydroxyglut_hydro"/>
</dbReference>
<feature type="domain" description="Metallo-beta-lactamase" evidence="1">
    <location>
        <begin position="23"/>
        <end position="216"/>
    </location>
</feature>
<dbReference type="PANTHER" id="PTHR42663:SF4">
    <property type="entry name" value="SLL1036 PROTEIN"/>
    <property type="match status" value="1"/>
</dbReference>
<proteinExistence type="predicted"/>